<dbReference type="AlphaFoldDB" id="A0A6C0C6C5"/>
<evidence type="ECO:0000313" key="2">
    <source>
        <dbReference type="EMBL" id="QHT00276.1"/>
    </source>
</evidence>
<name>A0A6C0C6C5_9ZZZZ</name>
<organism evidence="2">
    <name type="scientific">viral metagenome</name>
    <dbReference type="NCBI Taxonomy" id="1070528"/>
    <lineage>
        <taxon>unclassified sequences</taxon>
        <taxon>metagenomes</taxon>
        <taxon>organismal metagenomes</taxon>
    </lineage>
</organism>
<reference evidence="2" key="1">
    <citation type="journal article" date="2020" name="Nature">
        <title>Giant virus diversity and host interactions through global metagenomics.</title>
        <authorList>
            <person name="Schulz F."/>
            <person name="Roux S."/>
            <person name="Paez-Espino D."/>
            <person name="Jungbluth S."/>
            <person name="Walsh D.A."/>
            <person name="Denef V.J."/>
            <person name="McMahon K.D."/>
            <person name="Konstantinidis K.T."/>
            <person name="Eloe-Fadrosh E.A."/>
            <person name="Kyrpides N.C."/>
            <person name="Woyke T."/>
        </authorList>
    </citation>
    <scope>NUCLEOTIDE SEQUENCE</scope>
    <source>
        <strain evidence="2">GVMAG-M-3300020192-26</strain>
    </source>
</reference>
<proteinExistence type="predicted"/>
<feature type="region of interest" description="Disordered" evidence="1">
    <location>
        <begin position="242"/>
        <end position="263"/>
    </location>
</feature>
<accession>A0A6C0C6C5</accession>
<evidence type="ECO:0000256" key="1">
    <source>
        <dbReference type="SAM" id="MobiDB-lite"/>
    </source>
</evidence>
<sequence>MKNRQTKVKTSKLTYGYVKFGKDEYELVCIELMNQHFDEFKTISAMMNDMEFKYHHGLPVINHLSKSMHYVFNVLNRFLTLGEQLEIESVNDQIMFLRLLCKLAARDSVCEILNESEMTIKTKTWRRLTKEIFDAKNCLDEEIRLNVYKTIRYTDKNRSKNIKYANFYGFPCFKVSDKFNIYVHKKNVPHNYLYRTYRTQHRIYHEEKKIFYRIIVLGDMGILYDPIGFHAKPKLDNSNDLMKDLELPDPTGSQRDEPESIDSNGSFEEIFADGSSNSQRWRDSVTSSDDTLNKRGRLICDVPIKISEKITELQADYINYQKYHNYVIGAIDVHIDGKVISMKMILTTCMKLAELSDVYYFDN</sequence>
<protein>
    <submittedName>
        <fullName evidence="2">Uncharacterized protein</fullName>
    </submittedName>
</protein>
<dbReference type="EMBL" id="MN739354">
    <property type="protein sequence ID" value="QHT00276.1"/>
    <property type="molecule type" value="Genomic_DNA"/>
</dbReference>